<accession>A0ABD5Z4W8</accession>
<gene>
    <name evidence="2" type="ORF">ACFQJ9_12480</name>
</gene>
<dbReference type="InterPro" id="IPR050662">
    <property type="entry name" value="Sec-metab_biosynth-thioest"/>
</dbReference>
<organism evidence="2 3">
    <name type="scientific">Halospeciosus flavus</name>
    <dbReference type="NCBI Taxonomy" id="3032283"/>
    <lineage>
        <taxon>Archaea</taxon>
        <taxon>Methanobacteriati</taxon>
        <taxon>Methanobacteriota</taxon>
        <taxon>Stenosarchaea group</taxon>
        <taxon>Halobacteria</taxon>
        <taxon>Halobacteriales</taxon>
        <taxon>Halobacteriaceae</taxon>
        <taxon>Halospeciosus</taxon>
    </lineage>
</organism>
<name>A0ABD5Z4W8_9EURY</name>
<sequence>MKQIQLGNDTFEGRNSVYLLGHTTDAAGPLTLVDTGVATDATDAELRAALAECGVDYADLDRILLTHWHYDHAGLAGQIQTESGAEVYVHEADAPLVAQDPEATEAVRELQFEEFADWGMPAAKRAELESFFEGSEDLRGEPVDVTPVTDGDRLAAGEHEVRVVHLPGHAAGLVAYVFEREGRREAFLGDSVLPKYTPNVGGADVRVEEPLANYLASLERVVDLDLDRGWPGHRGPIFAPTARAHDIAEHHAERAERVLAVLREHGPATPWEVSAELFGSLSNVHIMHGPGEAYAHLDHLAARGWAERTDDGYTLAADAPVDVHLDALRGESGQ</sequence>
<dbReference type="SUPFAM" id="SSF56281">
    <property type="entry name" value="Metallo-hydrolase/oxidoreductase"/>
    <property type="match status" value="1"/>
</dbReference>
<evidence type="ECO:0000313" key="2">
    <source>
        <dbReference type="EMBL" id="MFC7200216.1"/>
    </source>
</evidence>
<dbReference type="Gene3D" id="1.10.10.10">
    <property type="entry name" value="Winged helix-like DNA-binding domain superfamily/Winged helix DNA-binding domain"/>
    <property type="match status" value="1"/>
</dbReference>
<proteinExistence type="predicted"/>
<dbReference type="InterPro" id="IPR036388">
    <property type="entry name" value="WH-like_DNA-bd_sf"/>
</dbReference>
<dbReference type="EMBL" id="JBHTAR010000011">
    <property type="protein sequence ID" value="MFC7200216.1"/>
    <property type="molecule type" value="Genomic_DNA"/>
</dbReference>
<dbReference type="InterPro" id="IPR036866">
    <property type="entry name" value="RibonucZ/Hydroxyglut_hydro"/>
</dbReference>
<dbReference type="Proteomes" id="UP001596447">
    <property type="component" value="Unassembled WGS sequence"/>
</dbReference>
<dbReference type="CDD" id="cd07725">
    <property type="entry name" value="TTHA1429-like_MBL-fold"/>
    <property type="match status" value="1"/>
</dbReference>
<dbReference type="Pfam" id="PF00753">
    <property type="entry name" value="Lactamase_B"/>
    <property type="match status" value="1"/>
</dbReference>
<feature type="domain" description="Metallo-beta-lactamase" evidence="1">
    <location>
        <begin position="14"/>
        <end position="233"/>
    </location>
</feature>
<dbReference type="AlphaFoldDB" id="A0ABD5Z4W8"/>
<dbReference type="RefSeq" id="WP_279527004.1">
    <property type="nucleotide sequence ID" value="NZ_CP122312.1"/>
</dbReference>
<keyword evidence="3" id="KW-1185">Reference proteome</keyword>
<dbReference type="InterPro" id="IPR001279">
    <property type="entry name" value="Metallo-B-lactamas"/>
</dbReference>
<dbReference type="PANTHER" id="PTHR23131">
    <property type="entry name" value="ENDORIBONUCLEASE LACTB2"/>
    <property type="match status" value="1"/>
</dbReference>
<dbReference type="Gene3D" id="3.60.15.10">
    <property type="entry name" value="Ribonuclease Z/Hydroxyacylglutathione hydrolase-like"/>
    <property type="match status" value="1"/>
</dbReference>
<evidence type="ECO:0000259" key="1">
    <source>
        <dbReference type="SMART" id="SM00849"/>
    </source>
</evidence>
<dbReference type="SMART" id="SM00849">
    <property type="entry name" value="Lactamase_B"/>
    <property type="match status" value="1"/>
</dbReference>
<dbReference type="PANTHER" id="PTHR23131:SF4">
    <property type="entry name" value="METALLO-BETA-LACTAMASE SUPERFAMILY POTEIN"/>
    <property type="match status" value="1"/>
</dbReference>
<reference evidence="2 3" key="1">
    <citation type="journal article" date="2019" name="Int. J. Syst. Evol. Microbiol.">
        <title>The Global Catalogue of Microorganisms (GCM) 10K type strain sequencing project: providing services to taxonomists for standard genome sequencing and annotation.</title>
        <authorList>
            <consortium name="The Broad Institute Genomics Platform"/>
            <consortium name="The Broad Institute Genome Sequencing Center for Infectious Disease"/>
            <person name="Wu L."/>
            <person name="Ma J."/>
        </authorList>
    </citation>
    <scope>NUCLEOTIDE SEQUENCE [LARGE SCALE GENOMIC DNA]</scope>
    <source>
        <strain evidence="2 3">XZGYJ-43</strain>
    </source>
</reference>
<protein>
    <submittedName>
        <fullName evidence="2">MBL fold metallo-hydrolase</fullName>
    </submittedName>
</protein>
<evidence type="ECO:0000313" key="3">
    <source>
        <dbReference type="Proteomes" id="UP001596447"/>
    </source>
</evidence>
<comment type="caution">
    <text evidence="2">The sequence shown here is derived from an EMBL/GenBank/DDBJ whole genome shotgun (WGS) entry which is preliminary data.</text>
</comment>